<evidence type="ECO:0000313" key="3">
    <source>
        <dbReference type="Proteomes" id="UP000317691"/>
    </source>
</evidence>
<name>A0A538TJK6_UNCEI</name>
<organism evidence="2 3">
    <name type="scientific">Eiseniibacteriota bacterium</name>
    <dbReference type="NCBI Taxonomy" id="2212470"/>
    <lineage>
        <taxon>Bacteria</taxon>
        <taxon>Candidatus Eiseniibacteriota</taxon>
    </lineage>
</organism>
<accession>A0A538TJK6</accession>
<dbReference type="PROSITE" id="PS51257">
    <property type="entry name" value="PROKAR_LIPOPROTEIN"/>
    <property type="match status" value="1"/>
</dbReference>
<dbReference type="AlphaFoldDB" id="A0A538TJK6"/>
<sequence length="254" mass="25571">MARALLIRVLRIVLVGLAVAACPRDARAMGGGVGIDYSGGPGDQRTQDALGYLTTKLGGDGDLTLIGARYDNTEIGPGTLGAVGVGIPVPGLTLIRVSGARTIGDKNYRAFRLQAGPELNVGGGRTLGIFYLHVEDNLASLSNGVVTELGVPISPVLAGGLGAAVASKEGGRTSAQGTASMTWGPAGRVQLLGEMSVGQNVVGFSQSGSSSQGGVLGRLPIMGHGSSSKKEAGAVKAEYGTQATGLVGIRFLFP</sequence>
<keyword evidence="1" id="KW-0732">Signal</keyword>
<proteinExistence type="predicted"/>
<evidence type="ECO:0000313" key="2">
    <source>
        <dbReference type="EMBL" id="TMQ63804.1"/>
    </source>
</evidence>
<gene>
    <name evidence="2" type="ORF">E6K79_09165</name>
</gene>
<dbReference type="EMBL" id="VBOZ01000029">
    <property type="protein sequence ID" value="TMQ63804.1"/>
    <property type="molecule type" value="Genomic_DNA"/>
</dbReference>
<reference evidence="2 3" key="1">
    <citation type="journal article" date="2019" name="Nat. Microbiol.">
        <title>Mediterranean grassland soil C-N compound turnover is dependent on rainfall and depth, and is mediated by genomically divergent microorganisms.</title>
        <authorList>
            <person name="Diamond S."/>
            <person name="Andeer P.F."/>
            <person name="Li Z."/>
            <person name="Crits-Christoph A."/>
            <person name="Burstein D."/>
            <person name="Anantharaman K."/>
            <person name="Lane K.R."/>
            <person name="Thomas B.C."/>
            <person name="Pan C."/>
            <person name="Northen T.R."/>
            <person name="Banfield J.F."/>
        </authorList>
    </citation>
    <scope>NUCLEOTIDE SEQUENCE [LARGE SCALE GENOMIC DNA]</scope>
    <source>
        <strain evidence="2">WS_9</strain>
    </source>
</reference>
<feature type="chain" id="PRO_5021946187" evidence="1">
    <location>
        <begin position="21"/>
        <end position="254"/>
    </location>
</feature>
<feature type="signal peptide" evidence="1">
    <location>
        <begin position="1"/>
        <end position="20"/>
    </location>
</feature>
<evidence type="ECO:0000256" key="1">
    <source>
        <dbReference type="SAM" id="SignalP"/>
    </source>
</evidence>
<dbReference type="Proteomes" id="UP000317691">
    <property type="component" value="Unassembled WGS sequence"/>
</dbReference>
<protein>
    <submittedName>
        <fullName evidence="2">Uncharacterized protein</fullName>
    </submittedName>
</protein>
<comment type="caution">
    <text evidence="2">The sequence shown here is derived from an EMBL/GenBank/DDBJ whole genome shotgun (WGS) entry which is preliminary data.</text>
</comment>